<evidence type="ECO:0000256" key="5">
    <source>
        <dbReference type="ARBA" id="ARBA00023002"/>
    </source>
</evidence>
<comment type="cofactor">
    <cofactor evidence="1">
        <name>Fe(2+)</name>
        <dbReference type="ChEBI" id="CHEBI:29033"/>
    </cofactor>
</comment>
<dbReference type="PANTHER" id="PTHR22966">
    <property type="entry name" value="2-AMINOETHANETHIOL DIOXYGENASE"/>
    <property type="match status" value="1"/>
</dbReference>
<evidence type="ECO:0000256" key="6">
    <source>
        <dbReference type="ARBA" id="ARBA00023004"/>
    </source>
</evidence>
<reference evidence="8 9" key="1">
    <citation type="journal article" date="2023" name="Plants (Basel)">
        <title>Bridging the Gap: Combining Genomics and Transcriptomics Approaches to Understand Stylosanthes scabra, an Orphan Legume from the Brazilian Caatinga.</title>
        <authorList>
            <person name="Ferreira-Neto J.R.C."/>
            <person name="da Silva M.D."/>
            <person name="Binneck E."/>
            <person name="de Melo N.F."/>
            <person name="da Silva R.H."/>
            <person name="de Melo A.L.T.M."/>
            <person name="Pandolfi V."/>
            <person name="Bustamante F.O."/>
            <person name="Brasileiro-Vidal A.C."/>
            <person name="Benko-Iseppon A.M."/>
        </authorList>
    </citation>
    <scope>NUCLEOTIDE SEQUENCE [LARGE SCALE GENOMIC DNA]</scope>
    <source>
        <tissue evidence="8">Leaves</tissue>
    </source>
</reference>
<accession>A0ABU6TAE1</accession>
<comment type="catalytic activity">
    <reaction evidence="7">
        <text>L-cysteine + O2 = 3-sulfino-L-alanine + H(+)</text>
        <dbReference type="Rhea" id="RHEA:20441"/>
        <dbReference type="ChEBI" id="CHEBI:15378"/>
        <dbReference type="ChEBI" id="CHEBI:15379"/>
        <dbReference type="ChEBI" id="CHEBI:35235"/>
        <dbReference type="ChEBI" id="CHEBI:61085"/>
        <dbReference type="EC" id="1.13.11.20"/>
    </reaction>
    <physiologicalReaction direction="left-to-right" evidence="7">
        <dbReference type="Rhea" id="RHEA:20442"/>
    </physiologicalReaction>
</comment>
<dbReference type="Proteomes" id="UP001341840">
    <property type="component" value="Unassembled WGS sequence"/>
</dbReference>
<keyword evidence="6" id="KW-0408">Iron</keyword>
<dbReference type="CDD" id="cd20289">
    <property type="entry name" value="cupin_ADO"/>
    <property type="match status" value="1"/>
</dbReference>
<dbReference type="InterPro" id="IPR012864">
    <property type="entry name" value="PCO/ADO"/>
</dbReference>
<evidence type="ECO:0000256" key="4">
    <source>
        <dbReference type="ARBA" id="ARBA00022723"/>
    </source>
</evidence>
<keyword evidence="5" id="KW-0560">Oxidoreductase</keyword>
<dbReference type="InterPro" id="IPR011051">
    <property type="entry name" value="RmlC_Cupin_sf"/>
</dbReference>
<dbReference type="InterPro" id="IPR014710">
    <property type="entry name" value="RmlC-like_jellyroll"/>
</dbReference>
<dbReference type="Pfam" id="PF07847">
    <property type="entry name" value="PCO_ADO"/>
    <property type="match status" value="1"/>
</dbReference>
<proteinExistence type="inferred from homology"/>
<comment type="similarity">
    <text evidence="2">Belongs to the cysteine dioxygenase family.</text>
</comment>
<evidence type="ECO:0000313" key="9">
    <source>
        <dbReference type="Proteomes" id="UP001341840"/>
    </source>
</evidence>
<evidence type="ECO:0000256" key="7">
    <source>
        <dbReference type="ARBA" id="ARBA00024284"/>
    </source>
</evidence>
<name>A0ABU6TAE1_9FABA</name>
<keyword evidence="9" id="KW-1185">Reference proteome</keyword>
<gene>
    <name evidence="8" type="ORF">PIB30_024078</name>
</gene>
<protein>
    <recommendedName>
        <fullName evidence="3">cysteine dioxygenase</fullName>
        <ecNumber evidence="3">1.13.11.20</ecNumber>
    </recommendedName>
</protein>
<evidence type="ECO:0000256" key="1">
    <source>
        <dbReference type="ARBA" id="ARBA00001954"/>
    </source>
</evidence>
<evidence type="ECO:0000313" key="8">
    <source>
        <dbReference type="EMBL" id="MED6145325.1"/>
    </source>
</evidence>
<comment type="caution">
    <text evidence="8">The sequence shown here is derived from an EMBL/GenBank/DDBJ whole genome shotgun (WGS) entry which is preliminary data.</text>
</comment>
<evidence type="ECO:0000256" key="3">
    <source>
        <dbReference type="ARBA" id="ARBA00013133"/>
    </source>
</evidence>
<dbReference type="PANTHER" id="PTHR22966:SF63">
    <property type="entry name" value="CYSTEINE DIOXYGENASE"/>
    <property type="match status" value="1"/>
</dbReference>
<dbReference type="Gene3D" id="2.60.120.10">
    <property type="entry name" value="Jelly Rolls"/>
    <property type="match status" value="1"/>
</dbReference>
<evidence type="ECO:0000256" key="2">
    <source>
        <dbReference type="ARBA" id="ARBA00006622"/>
    </source>
</evidence>
<organism evidence="8 9">
    <name type="scientific">Stylosanthes scabra</name>
    <dbReference type="NCBI Taxonomy" id="79078"/>
    <lineage>
        <taxon>Eukaryota</taxon>
        <taxon>Viridiplantae</taxon>
        <taxon>Streptophyta</taxon>
        <taxon>Embryophyta</taxon>
        <taxon>Tracheophyta</taxon>
        <taxon>Spermatophyta</taxon>
        <taxon>Magnoliopsida</taxon>
        <taxon>eudicotyledons</taxon>
        <taxon>Gunneridae</taxon>
        <taxon>Pentapetalae</taxon>
        <taxon>rosids</taxon>
        <taxon>fabids</taxon>
        <taxon>Fabales</taxon>
        <taxon>Fabaceae</taxon>
        <taxon>Papilionoideae</taxon>
        <taxon>50 kb inversion clade</taxon>
        <taxon>dalbergioids sensu lato</taxon>
        <taxon>Dalbergieae</taxon>
        <taxon>Pterocarpus clade</taxon>
        <taxon>Stylosanthes</taxon>
    </lineage>
</organism>
<sequence length="309" mass="35135">MKEMEVSLKVGCAKRLIAKKRKQAYRRVIKKGVGKVPKALKDLYLSCRETFKGPGTVPSPQHVQALCSILDNMKPEDVGLSKDLPFFNPENVVKDNPRVTYTTIYKCDNFSLCIFFLPAKGVIPLHNHPEMTVFSKLLLGKMHIKSYDWVDPEITSCLSSPQSQSQLRLAKLIADNVFAAPCDTSVLYPRTGGNIHEFTAITPCAVLDVIGPPYSKEDGRDCSYYKDHPYTTFSSKQHFHFRQLLFHIIHKSMFKLMNYLIYVDGEDADVKEECDRYGWLEEIEMPENSIMDGIKYLGPPITAETEDLL</sequence>
<dbReference type="EMBL" id="JASCZI010090706">
    <property type="protein sequence ID" value="MED6145325.1"/>
    <property type="molecule type" value="Genomic_DNA"/>
</dbReference>
<keyword evidence="4" id="KW-0479">Metal-binding</keyword>
<dbReference type="EC" id="1.13.11.20" evidence="3"/>
<dbReference type="SUPFAM" id="SSF51182">
    <property type="entry name" value="RmlC-like cupins"/>
    <property type="match status" value="1"/>
</dbReference>